<protein>
    <submittedName>
        <fullName evidence="2">Uncharacterized protein</fullName>
    </submittedName>
</protein>
<dbReference type="Proteomes" id="UP000677918">
    <property type="component" value="Unassembled WGS sequence"/>
</dbReference>
<comment type="caution">
    <text evidence="2">The sequence shown here is derived from an EMBL/GenBank/DDBJ whole genome shotgun (WGS) entry which is preliminary data.</text>
</comment>
<proteinExistence type="predicted"/>
<keyword evidence="3" id="KW-1185">Reference proteome</keyword>
<name>A0A8J4GZF6_9BACL</name>
<evidence type="ECO:0000313" key="3">
    <source>
        <dbReference type="Proteomes" id="UP000677918"/>
    </source>
</evidence>
<keyword evidence="1" id="KW-0175">Coiled coil</keyword>
<organism evidence="2 3">
    <name type="scientific">Xylanibacillus composti</name>
    <dbReference type="NCBI Taxonomy" id="1572762"/>
    <lineage>
        <taxon>Bacteria</taxon>
        <taxon>Bacillati</taxon>
        <taxon>Bacillota</taxon>
        <taxon>Bacilli</taxon>
        <taxon>Bacillales</taxon>
        <taxon>Paenibacillaceae</taxon>
        <taxon>Xylanibacillus</taxon>
    </lineage>
</organism>
<evidence type="ECO:0000313" key="2">
    <source>
        <dbReference type="EMBL" id="GIQ68053.1"/>
    </source>
</evidence>
<gene>
    <name evidence="2" type="ORF">XYCOK13_08770</name>
</gene>
<reference evidence="2" key="1">
    <citation type="submission" date="2021-04" db="EMBL/GenBank/DDBJ databases">
        <title>Draft genome sequence of Xylanibacillus composti strain K13.</title>
        <authorList>
            <person name="Uke A."/>
            <person name="Chhe C."/>
            <person name="Baramee S."/>
            <person name="Kosugi A."/>
        </authorList>
    </citation>
    <scope>NUCLEOTIDE SEQUENCE</scope>
    <source>
        <strain evidence="2">K13</strain>
    </source>
</reference>
<dbReference type="AlphaFoldDB" id="A0A8J4GZF6"/>
<feature type="coiled-coil region" evidence="1">
    <location>
        <begin position="10"/>
        <end position="54"/>
    </location>
</feature>
<dbReference type="EMBL" id="BOVK01000012">
    <property type="protein sequence ID" value="GIQ68053.1"/>
    <property type="molecule type" value="Genomic_DNA"/>
</dbReference>
<sequence>MATPTDSAIIDEQKEVIGELQAHISKQQRRLQEYEEAMREYEMLKERILHLTEMNDFIYETACEKSNGVAIYIEGVPENQDKQLTYLLRAAIEFSDHEQPAFLWDNREKVNQFCSDEFDKEESVLGWSGFDSRFGKIDNENRQLTFYFSRDDALQLAFGKYALAE</sequence>
<evidence type="ECO:0000256" key="1">
    <source>
        <dbReference type="SAM" id="Coils"/>
    </source>
</evidence>
<accession>A0A8J4GZF6</accession>